<comment type="caution">
    <text evidence="1">The sequence shown here is derived from an EMBL/GenBank/DDBJ whole genome shotgun (WGS) entry which is preliminary data.</text>
</comment>
<dbReference type="Proteomes" id="UP001163324">
    <property type="component" value="Chromosome 2"/>
</dbReference>
<proteinExistence type="predicted"/>
<evidence type="ECO:0000313" key="1">
    <source>
        <dbReference type="EMBL" id="KAI9902578.1"/>
    </source>
</evidence>
<sequence>MVSLRNLFALCGGALSVFASPVPNQLDSTTDTEFVQARADGDISFYLDSVVLRNGRVGEPYKAEVGGLLRGHDENLVDFSVHSVSNGEWVMISPTGTLFGIPNTRARDVEVTVTASTFQGSSSKLSVTIPLADKRHPLVFELSVLSYNLWHGGTMMNDYHAKQVRFLAGSGIDIAVMQETTGGHATRLGDALGWYSWQGTETTVGIISKYPIVENIDETDATGSVQIELDGRRSKINVWGVHLGFTPYGPYDFCFDHMSIDRVLERETESKRTPQITDTIGRMGDNLADADHVPVLLAGDFNAPSHLDWIDATADEHCGVGDVPWPTSMHPTEAGLVDTYREISPDPAADPAITWSPIYLTNDNGRPEPLDRIDFIYHKGRGLTALSAEIIVVGHPTPQPNQADNEWTSDHKAVLAKYAVGRR</sequence>
<name>A0ACC0V8W6_9HYPO</name>
<protein>
    <submittedName>
        <fullName evidence="1">Uncharacterized protein</fullName>
    </submittedName>
</protein>
<gene>
    <name evidence="1" type="ORF">N3K66_001930</name>
</gene>
<keyword evidence="2" id="KW-1185">Reference proteome</keyword>
<accession>A0ACC0V8W6</accession>
<reference evidence="1" key="1">
    <citation type="submission" date="2022-10" db="EMBL/GenBank/DDBJ databases">
        <title>Complete Genome of Trichothecium roseum strain YXFP-22015, a Plant Pathogen Isolated from Citrus.</title>
        <authorList>
            <person name="Wang Y."/>
            <person name="Zhu L."/>
        </authorList>
    </citation>
    <scope>NUCLEOTIDE SEQUENCE</scope>
    <source>
        <strain evidence="1">YXFP-22015</strain>
    </source>
</reference>
<evidence type="ECO:0000313" key="2">
    <source>
        <dbReference type="Proteomes" id="UP001163324"/>
    </source>
</evidence>
<organism evidence="1 2">
    <name type="scientific">Trichothecium roseum</name>
    <dbReference type="NCBI Taxonomy" id="47278"/>
    <lineage>
        <taxon>Eukaryota</taxon>
        <taxon>Fungi</taxon>
        <taxon>Dikarya</taxon>
        <taxon>Ascomycota</taxon>
        <taxon>Pezizomycotina</taxon>
        <taxon>Sordariomycetes</taxon>
        <taxon>Hypocreomycetidae</taxon>
        <taxon>Hypocreales</taxon>
        <taxon>Hypocreales incertae sedis</taxon>
        <taxon>Trichothecium</taxon>
    </lineage>
</organism>
<dbReference type="EMBL" id="CM047941">
    <property type="protein sequence ID" value="KAI9902578.1"/>
    <property type="molecule type" value="Genomic_DNA"/>
</dbReference>